<dbReference type="InterPro" id="IPR018317">
    <property type="entry name" value="QueC"/>
</dbReference>
<dbReference type="GO" id="GO:0005524">
    <property type="term" value="F:ATP binding"/>
    <property type="evidence" value="ECO:0007669"/>
    <property type="project" value="UniProtKB-UniRule"/>
</dbReference>
<evidence type="ECO:0000313" key="12">
    <source>
        <dbReference type="EMBL" id="TCN65687.1"/>
    </source>
</evidence>
<keyword evidence="6 11" id="KW-0862">Zinc</keyword>
<evidence type="ECO:0000256" key="9">
    <source>
        <dbReference type="ARBA" id="ARBA00039149"/>
    </source>
</evidence>
<reference evidence="12 13" key="1">
    <citation type="submission" date="2019-03" db="EMBL/GenBank/DDBJ databases">
        <title>Genomic Encyclopedia of Archaeal and Bacterial Type Strains, Phase II (KMG-II): from individual species to whole genera.</title>
        <authorList>
            <person name="Goeker M."/>
        </authorList>
    </citation>
    <scope>NUCLEOTIDE SEQUENCE [LARGE SCALE GENOMIC DNA]</scope>
    <source>
        <strain evidence="12 13">RL-C</strain>
    </source>
</reference>
<dbReference type="HAMAP" id="MF_01633">
    <property type="entry name" value="QueC"/>
    <property type="match status" value="1"/>
</dbReference>
<dbReference type="RefSeq" id="WP_207895642.1">
    <property type="nucleotide sequence ID" value="NZ_SLWB01000010.1"/>
</dbReference>
<comment type="function">
    <text evidence="11">Catalyzes the ATP-dependent conversion of 7-carboxy-7-deazaguanine (CDG) to 7-cyano-7-deazaguanine (preQ(0)).</text>
</comment>
<dbReference type="PANTHER" id="PTHR42914:SF1">
    <property type="entry name" value="7-CYANO-7-DEAZAGUANINE SYNTHASE"/>
    <property type="match status" value="1"/>
</dbReference>
<proteinExistence type="inferred from homology"/>
<evidence type="ECO:0000256" key="4">
    <source>
        <dbReference type="ARBA" id="ARBA00022741"/>
    </source>
</evidence>
<dbReference type="UniPathway" id="UPA00391"/>
<dbReference type="GO" id="GO:0008270">
    <property type="term" value="F:zinc ion binding"/>
    <property type="evidence" value="ECO:0007669"/>
    <property type="project" value="UniProtKB-UniRule"/>
</dbReference>
<protein>
    <recommendedName>
        <fullName evidence="9 11">7-cyano-7-deazaguanine synthase</fullName>
        <ecNumber evidence="9 11">6.3.4.20</ecNumber>
    </recommendedName>
    <alternativeName>
        <fullName evidence="11">7-cyano-7-carbaguanine synthase</fullName>
    </alternativeName>
    <alternativeName>
        <fullName evidence="11">PreQ(0) synthase</fullName>
    </alternativeName>
    <alternativeName>
        <fullName evidence="11">Queuosine biosynthesis protein QueC</fullName>
    </alternativeName>
</protein>
<feature type="binding site" evidence="11">
    <location>
        <position position="218"/>
    </location>
    <ligand>
        <name>Zn(2+)</name>
        <dbReference type="ChEBI" id="CHEBI:29105"/>
    </ligand>
</feature>
<dbReference type="Pfam" id="PF06508">
    <property type="entry name" value="QueC"/>
    <property type="match status" value="1"/>
</dbReference>
<dbReference type="CDD" id="cd01995">
    <property type="entry name" value="QueC-like"/>
    <property type="match status" value="1"/>
</dbReference>
<dbReference type="Gene3D" id="3.40.50.620">
    <property type="entry name" value="HUPs"/>
    <property type="match status" value="1"/>
</dbReference>
<comment type="catalytic activity">
    <reaction evidence="10 11">
        <text>7-carboxy-7-carbaguanine + NH4(+) + 2 ATP = 7-cyano-7-carbaguanine + 2 AMP + 2 diphosphate + 2 H(+)</text>
        <dbReference type="Rhea" id="RHEA:27982"/>
        <dbReference type="ChEBI" id="CHEBI:15378"/>
        <dbReference type="ChEBI" id="CHEBI:28938"/>
        <dbReference type="ChEBI" id="CHEBI:30616"/>
        <dbReference type="ChEBI" id="CHEBI:33019"/>
        <dbReference type="ChEBI" id="CHEBI:45075"/>
        <dbReference type="ChEBI" id="CHEBI:61036"/>
        <dbReference type="ChEBI" id="CHEBI:456215"/>
        <dbReference type="EC" id="6.3.4.20"/>
    </reaction>
</comment>
<comment type="cofactor">
    <cofactor evidence="11">
        <name>Zn(2+)</name>
        <dbReference type="ChEBI" id="CHEBI:29105"/>
    </cofactor>
    <text evidence="11">Binds 1 zinc ion per subunit.</text>
</comment>
<dbReference type="EMBL" id="SLWB01000010">
    <property type="protein sequence ID" value="TCN65687.1"/>
    <property type="molecule type" value="Genomic_DNA"/>
</dbReference>
<dbReference type="AlphaFoldDB" id="A0A4R2ECQ1"/>
<dbReference type="PIRSF" id="PIRSF006293">
    <property type="entry name" value="ExsB"/>
    <property type="match status" value="1"/>
</dbReference>
<feature type="binding site" evidence="11">
    <location>
        <position position="212"/>
    </location>
    <ligand>
        <name>Zn(2+)</name>
        <dbReference type="ChEBI" id="CHEBI:29105"/>
    </ligand>
</feature>
<comment type="pathway">
    <text evidence="1 11">Purine metabolism; 7-cyano-7-deazaguanine biosynthesis.</text>
</comment>
<dbReference type="InterPro" id="IPR014729">
    <property type="entry name" value="Rossmann-like_a/b/a_fold"/>
</dbReference>
<comment type="caution">
    <text evidence="12">The sequence shown here is derived from an EMBL/GenBank/DDBJ whole genome shotgun (WGS) entry which is preliminary data.</text>
</comment>
<dbReference type="SUPFAM" id="SSF52402">
    <property type="entry name" value="Adenine nucleotide alpha hydrolases-like"/>
    <property type="match status" value="1"/>
</dbReference>
<feature type="binding site" evidence="11">
    <location>
        <position position="215"/>
    </location>
    <ligand>
        <name>Zn(2+)</name>
        <dbReference type="ChEBI" id="CHEBI:29105"/>
    </ligand>
</feature>
<keyword evidence="13" id="KW-1185">Reference proteome</keyword>
<evidence type="ECO:0000256" key="2">
    <source>
        <dbReference type="ARBA" id="ARBA00022598"/>
    </source>
</evidence>
<keyword evidence="3 11" id="KW-0479">Metal-binding</keyword>
<feature type="binding site" evidence="11">
    <location>
        <position position="198"/>
    </location>
    <ligand>
        <name>Zn(2+)</name>
        <dbReference type="ChEBI" id="CHEBI:29105"/>
    </ligand>
</feature>
<evidence type="ECO:0000256" key="5">
    <source>
        <dbReference type="ARBA" id="ARBA00022785"/>
    </source>
</evidence>
<dbReference type="NCBIfam" id="TIGR00364">
    <property type="entry name" value="7-cyano-7-deazaguanine synthase QueC"/>
    <property type="match status" value="1"/>
</dbReference>
<dbReference type="GO" id="GO:0016879">
    <property type="term" value="F:ligase activity, forming carbon-nitrogen bonds"/>
    <property type="evidence" value="ECO:0007669"/>
    <property type="project" value="UniProtKB-UniRule"/>
</dbReference>
<keyword evidence="2 11" id="KW-0436">Ligase</keyword>
<dbReference type="Proteomes" id="UP000294830">
    <property type="component" value="Unassembled WGS sequence"/>
</dbReference>
<evidence type="ECO:0000313" key="13">
    <source>
        <dbReference type="Proteomes" id="UP000294830"/>
    </source>
</evidence>
<evidence type="ECO:0000256" key="3">
    <source>
        <dbReference type="ARBA" id="ARBA00022723"/>
    </source>
</evidence>
<keyword evidence="4 11" id="KW-0547">Nucleotide-binding</keyword>
<evidence type="ECO:0000256" key="6">
    <source>
        <dbReference type="ARBA" id="ARBA00022833"/>
    </source>
</evidence>
<dbReference type="GO" id="GO:0008616">
    <property type="term" value="P:tRNA queuosine(34) biosynthetic process"/>
    <property type="evidence" value="ECO:0007669"/>
    <property type="project" value="UniProtKB-UniRule"/>
</dbReference>
<feature type="binding site" evidence="11">
    <location>
        <begin position="20"/>
        <end position="30"/>
    </location>
    <ligand>
        <name>ATP</name>
        <dbReference type="ChEBI" id="CHEBI:30616"/>
    </ligand>
</feature>
<evidence type="ECO:0000256" key="1">
    <source>
        <dbReference type="ARBA" id="ARBA00005061"/>
    </source>
</evidence>
<organism evidence="12 13">
    <name type="scientific">Acetobacteroides hydrogenigenes</name>
    <dbReference type="NCBI Taxonomy" id="979970"/>
    <lineage>
        <taxon>Bacteria</taxon>
        <taxon>Pseudomonadati</taxon>
        <taxon>Bacteroidota</taxon>
        <taxon>Bacteroidia</taxon>
        <taxon>Bacteroidales</taxon>
        <taxon>Rikenellaceae</taxon>
        <taxon>Acetobacteroides</taxon>
    </lineage>
</organism>
<dbReference type="EC" id="6.3.4.20" evidence="9 11"/>
<accession>A0A4R2ECQ1</accession>
<evidence type="ECO:0000256" key="7">
    <source>
        <dbReference type="ARBA" id="ARBA00022840"/>
    </source>
</evidence>
<keyword evidence="7 11" id="KW-0067">ATP-binding</keyword>
<evidence type="ECO:0000256" key="8">
    <source>
        <dbReference type="ARBA" id="ARBA00037993"/>
    </source>
</evidence>
<gene>
    <name evidence="11" type="primary">queC</name>
    <name evidence="12" type="ORF">CLV25_11077</name>
</gene>
<name>A0A4R2ECQ1_9BACT</name>
<evidence type="ECO:0000256" key="11">
    <source>
        <dbReference type="HAMAP-Rule" id="MF_01633"/>
    </source>
</evidence>
<evidence type="ECO:0000256" key="10">
    <source>
        <dbReference type="ARBA" id="ARBA00047890"/>
    </source>
</evidence>
<sequence length="233" mass="25886">MTALEMYEKSVTGKKALVIFSGGQDSTTCLLWALKRFDEVRAISYRYGQRHDVELDLAADICAQLGVVQTVVDLSAQFAELNESALLTATEDVNEETSRGLPASFVPNRNLIFLVYAHTFAQKIGFDTLVTGVCQTDYSGYPDCRYDFVQAAKSTMNMASEVNIEVETPIMWLNKAETFMLADLCGGIDIIVGKTLTCYNAELTMNRYGFGCGKCNACLLREKGYDEYVAMKR</sequence>
<comment type="similarity">
    <text evidence="8 11">Belongs to the QueC family.</text>
</comment>
<keyword evidence="5 11" id="KW-0671">Queuosine biosynthesis</keyword>
<dbReference type="PANTHER" id="PTHR42914">
    <property type="entry name" value="7-CYANO-7-DEAZAGUANINE SYNTHASE"/>
    <property type="match status" value="1"/>
</dbReference>